<comment type="caution">
    <text evidence="6">The sequence shown here is derived from an EMBL/GenBank/DDBJ whole genome shotgun (WGS) entry which is preliminary data.</text>
</comment>
<name>A0A9D1LU58_9FIRM</name>
<evidence type="ECO:0000313" key="7">
    <source>
        <dbReference type="Proteomes" id="UP000824111"/>
    </source>
</evidence>
<dbReference type="InterPro" id="IPR016667">
    <property type="entry name" value="Caps_polysacc_synth_CpsB/CapC"/>
</dbReference>
<dbReference type="Gene3D" id="3.20.20.140">
    <property type="entry name" value="Metal-dependent hydrolases"/>
    <property type="match status" value="1"/>
</dbReference>
<evidence type="ECO:0000313" key="6">
    <source>
        <dbReference type="EMBL" id="HIU48054.1"/>
    </source>
</evidence>
<evidence type="ECO:0000256" key="5">
    <source>
        <dbReference type="ARBA" id="ARBA00051722"/>
    </source>
</evidence>
<comment type="similarity">
    <text evidence="1">Belongs to the metallo-dependent hydrolases superfamily. CpsB/CapC family.</text>
</comment>
<protein>
    <recommendedName>
        <fullName evidence="2">protein-tyrosine-phosphatase</fullName>
        <ecNumber evidence="2">3.1.3.48</ecNumber>
    </recommendedName>
</protein>
<keyword evidence="3" id="KW-0378">Hydrolase</keyword>
<dbReference type="SUPFAM" id="SSF51556">
    <property type="entry name" value="Metallo-dependent hydrolases"/>
    <property type="match status" value="1"/>
</dbReference>
<dbReference type="Pfam" id="PF19567">
    <property type="entry name" value="CpsB_CapC"/>
    <property type="match status" value="1"/>
</dbReference>
<reference evidence="6" key="1">
    <citation type="submission" date="2020-10" db="EMBL/GenBank/DDBJ databases">
        <authorList>
            <person name="Gilroy R."/>
        </authorList>
    </citation>
    <scope>NUCLEOTIDE SEQUENCE</scope>
    <source>
        <strain evidence="6">ChiSjej4B22-9803</strain>
    </source>
</reference>
<dbReference type="GO" id="GO:0030145">
    <property type="term" value="F:manganese ion binding"/>
    <property type="evidence" value="ECO:0007669"/>
    <property type="project" value="InterPro"/>
</dbReference>
<dbReference type="EC" id="3.1.3.48" evidence="2"/>
<dbReference type="Proteomes" id="UP000824111">
    <property type="component" value="Unassembled WGS sequence"/>
</dbReference>
<dbReference type="PIRSF" id="PIRSF016557">
    <property type="entry name" value="Caps_synth_CpsB"/>
    <property type="match status" value="1"/>
</dbReference>
<evidence type="ECO:0000256" key="1">
    <source>
        <dbReference type="ARBA" id="ARBA00005750"/>
    </source>
</evidence>
<gene>
    <name evidence="6" type="ORF">IAB04_01675</name>
</gene>
<evidence type="ECO:0000256" key="4">
    <source>
        <dbReference type="ARBA" id="ARBA00022912"/>
    </source>
</evidence>
<dbReference type="PANTHER" id="PTHR39181:SF1">
    <property type="entry name" value="TYROSINE-PROTEIN PHOSPHATASE YWQE"/>
    <property type="match status" value="1"/>
</dbReference>
<dbReference type="AlphaFoldDB" id="A0A9D1LU58"/>
<dbReference type="PANTHER" id="PTHR39181">
    <property type="entry name" value="TYROSINE-PROTEIN PHOSPHATASE YWQE"/>
    <property type="match status" value="1"/>
</dbReference>
<accession>A0A9D1LU58</accession>
<sequence length="250" mass="28704">MIDFHAHILPKIDDGPKHLSDSLSMLKHSYEQGVGTVVSTSHCYVTDEARIDAFLAARARSYRALREAMDSDGGPFPNIVLGAEVHLYKDISHYENLPKLCIEGTNYLLVEMPYTKWNNTLYDSLYSMQLKHLRPILAHIERYAAQEDAFENLFSLDLLYQVNADSFLHSPEKRFLAKLFDKNAIQLLGSDMHNLTSRPSRMQKAAEHIGKVYGQPFLEYIQNNAEAVLENRDVLLKSFPRLSFWDKLKL</sequence>
<comment type="catalytic activity">
    <reaction evidence="5">
        <text>O-phospho-L-tyrosyl-[protein] + H2O = L-tyrosyl-[protein] + phosphate</text>
        <dbReference type="Rhea" id="RHEA:10684"/>
        <dbReference type="Rhea" id="RHEA-COMP:10136"/>
        <dbReference type="Rhea" id="RHEA-COMP:20101"/>
        <dbReference type="ChEBI" id="CHEBI:15377"/>
        <dbReference type="ChEBI" id="CHEBI:43474"/>
        <dbReference type="ChEBI" id="CHEBI:46858"/>
        <dbReference type="ChEBI" id="CHEBI:61978"/>
        <dbReference type="EC" id="3.1.3.48"/>
    </reaction>
</comment>
<organism evidence="6 7">
    <name type="scientific">Candidatus Avimonoglobus intestinipullorum</name>
    <dbReference type="NCBI Taxonomy" id="2840699"/>
    <lineage>
        <taxon>Bacteria</taxon>
        <taxon>Bacillati</taxon>
        <taxon>Bacillota</taxon>
        <taxon>Clostridia</taxon>
        <taxon>Eubacteriales</taxon>
        <taxon>Candidatus Avimonoglobus</taxon>
    </lineage>
</organism>
<reference evidence="6" key="2">
    <citation type="journal article" date="2021" name="PeerJ">
        <title>Extensive microbial diversity within the chicken gut microbiome revealed by metagenomics and culture.</title>
        <authorList>
            <person name="Gilroy R."/>
            <person name="Ravi A."/>
            <person name="Getino M."/>
            <person name="Pursley I."/>
            <person name="Horton D.L."/>
            <person name="Alikhan N.F."/>
            <person name="Baker D."/>
            <person name="Gharbi K."/>
            <person name="Hall N."/>
            <person name="Watson M."/>
            <person name="Adriaenssens E.M."/>
            <person name="Foster-Nyarko E."/>
            <person name="Jarju S."/>
            <person name="Secka A."/>
            <person name="Antonio M."/>
            <person name="Oren A."/>
            <person name="Chaudhuri R.R."/>
            <person name="La Ragione R."/>
            <person name="Hildebrand F."/>
            <person name="Pallen M.J."/>
        </authorList>
    </citation>
    <scope>NUCLEOTIDE SEQUENCE</scope>
    <source>
        <strain evidence="6">ChiSjej4B22-9803</strain>
    </source>
</reference>
<dbReference type="EMBL" id="DVND01000041">
    <property type="protein sequence ID" value="HIU48054.1"/>
    <property type="molecule type" value="Genomic_DNA"/>
</dbReference>
<proteinExistence type="inferred from homology"/>
<evidence type="ECO:0000256" key="3">
    <source>
        <dbReference type="ARBA" id="ARBA00022801"/>
    </source>
</evidence>
<keyword evidence="4" id="KW-0904">Protein phosphatase</keyword>
<dbReference type="InterPro" id="IPR032466">
    <property type="entry name" value="Metal_Hydrolase"/>
</dbReference>
<dbReference type="GO" id="GO:0004725">
    <property type="term" value="F:protein tyrosine phosphatase activity"/>
    <property type="evidence" value="ECO:0007669"/>
    <property type="project" value="UniProtKB-EC"/>
</dbReference>
<evidence type="ECO:0000256" key="2">
    <source>
        <dbReference type="ARBA" id="ARBA00013064"/>
    </source>
</evidence>